<dbReference type="GO" id="GO:0008608">
    <property type="term" value="P:attachment of spindle microtubules to kinetochore"/>
    <property type="evidence" value="ECO:0007669"/>
    <property type="project" value="InterPro"/>
</dbReference>
<dbReference type="EMBL" id="WUBL01000063">
    <property type="protein sequence ID" value="KAF2967716.1"/>
    <property type="molecule type" value="Genomic_DNA"/>
</dbReference>
<keyword evidence="6" id="KW-0158">Chromosome</keyword>
<feature type="coiled-coil region" evidence="13">
    <location>
        <begin position="361"/>
        <end position="388"/>
    </location>
</feature>
<evidence type="ECO:0000256" key="2">
    <source>
        <dbReference type="ARBA" id="ARBA00004186"/>
    </source>
</evidence>
<keyword evidence="9" id="KW-0206">Cytoskeleton</keyword>
<evidence type="ECO:0000313" key="15">
    <source>
        <dbReference type="EMBL" id="KAF2967716.1"/>
    </source>
</evidence>
<gene>
    <name evidence="15" type="ORF">GQX73_g5849</name>
</gene>
<dbReference type="Pfam" id="PF08287">
    <property type="entry name" value="DASH_Spc19"/>
    <property type="match status" value="1"/>
</dbReference>
<dbReference type="OrthoDB" id="4770300at2759"/>
<dbReference type="InterPro" id="IPR013251">
    <property type="entry name" value="DASH_Spc19"/>
</dbReference>
<feature type="region of interest" description="Disordered" evidence="14">
    <location>
        <begin position="60"/>
        <end position="117"/>
    </location>
</feature>
<evidence type="ECO:0000256" key="6">
    <source>
        <dbReference type="ARBA" id="ARBA00022454"/>
    </source>
</evidence>
<keyword evidence="7" id="KW-0963">Cytoplasm</keyword>
<dbReference type="AlphaFoldDB" id="A0A7C8N3W1"/>
<evidence type="ECO:0000256" key="10">
    <source>
        <dbReference type="ARBA" id="ARBA00023242"/>
    </source>
</evidence>
<evidence type="ECO:0000256" key="5">
    <source>
        <dbReference type="ARBA" id="ARBA00016329"/>
    </source>
</evidence>
<evidence type="ECO:0000256" key="9">
    <source>
        <dbReference type="ARBA" id="ARBA00023212"/>
    </source>
</evidence>
<feature type="compositionally biased region" description="Polar residues" evidence="14">
    <location>
        <begin position="1"/>
        <end position="10"/>
    </location>
</feature>
<keyword evidence="8" id="KW-0995">Kinetochore</keyword>
<evidence type="ECO:0000256" key="1">
    <source>
        <dbReference type="ARBA" id="ARBA00004123"/>
    </source>
</evidence>
<feature type="compositionally biased region" description="Polar residues" evidence="14">
    <location>
        <begin position="73"/>
        <end position="84"/>
    </location>
</feature>
<keyword evidence="16" id="KW-1185">Reference proteome</keyword>
<evidence type="ECO:0000256" key="7">
    <source>
        <dbReference type="ARBA" id="ARBA00022490"/>
    </source>
</evidence>
<organism evidence="15 16">
    <name type="scientific">Xylaria multiplex</name>
    <dbReference type="NCBI Taxonomy" id="323545"/>
    <lineage>
        <taxon>Eukaryota</taxon>
        <taxon>Fungi</taxon>
        <taxon>Dikarya</taxon>
        <taxon>Ascomycota</taxon>
        <taxon>Pezizomycotina</taxon>
        <taxon>Sordariomycetes</taxon>
        <taxon>Xylariomycetidae</taxon>
        <taxon>Xylariales</taxon>
        <taxon>Xylariaceae</taxon>
        <taxon>Xylaria</taxon>
    </lineage>
</organism>
<evidence type="ECO:0000256" key="4">
    <source>
        <dbReference type="ARBA" id="ARBA00008952"/>
    </source>
</evidence>
<dbReference type="Proteomes" id="UP000481858">
    <property type="component" value="Unassembled WGS sequence"/>
</dbReference>
<feature type="region of interest" description="Disordered" evidence="14">
    <location>
        <begin position="1"/>
        <end position="44"/>
    </location>
</feature>
<evidence type="ECO:0000256" key="8">
    <source>
        <dbReference type="ARBA" id="ARBA00022838"/>
    </source>
</evidence>
<comment type="similarity">
    <text evidence="4">Belongs to the DASH complex SPC19 family.</text>
</comment>
<dbReference type="PANTHER" id="PTHR28262:SF1">
    <property type="entry name" value="DASH COMPLEX SUBUNIT SPC19"/>
    <property type="match status" value="1"/>
</dbReference>
<evidence type="ECO:0000256" key="12">
    <source>
        <dbReference type="ARBA" id="ARBA00032583"/>
    </source>
</evidence>
<evidence type="ECO:0000256" key="11">
    <source>
        <dbReference type="ARBA" id="ARBA00023328"/>
    </source>
</evidence>
<sequence length="396" mass="43631">MFSDPYTYQYSAIEPEHDTPATSSSQQWVAASNSPSELEGSTPTHTALYELAANPLIESAPDSYISDEPATSCGLSRSRLSGAQRSVRYPSRRGHTRQPSVRVAPETNIPRSCPPQPSNAGLIPVLEHAPIPAHHYVQETAPRQYARPSPPAYADGLIPVDDNATTPKEPSSDFDAILRNIGPISKKGKDKTGRERSSRYYDRYTSNFAPKRSTSPQQLIPAPRTMAASLGFTSTNTASYSDCVAALRTSLSFLESSVTTLESGVSDFPRLINVLKTARHYELIPQTTLQTAEASLRSELAPAITTLLDRADAHIDRVDRRIESLRARAELQQGRLDNSPSRPAKAKPGGSQLDGSAKLRARVLKQRREALQYSVERLELEVLQKERELRKRLDVT</sequence>
<accession>A0A7C8N3W1</accession>
<evidence type="ECO:0000256" key="3">
    <source>
        <dbReference type="ARBA" id="ARBA00004629"/>
    </source>
</evidence>
<evidence type="ECO:0000313" key="16">
    <source>
        <dbReference type="Proteomes" id="UP000481858"/>
    </source>
</evidence>
<comment type="caution">
    <text evidence="15">The sequence shown here is derived from an EMBL/GenBank/DDBJ whole genome shotgun (WGS) entry which is preliminary data.</text>
</comment>
<keyword evidence="11" id="KW-0137">Centromere</keyword>
<comment type="subcellular location">
    <subcellularLocation>
        <location evidence="3">Chromosome</location>
        <location evidence="3">Centromere</location>
        <location evidence="3">Kinetochore</location>
    </subcellularLocation>
    <subcellularLocation>
        <location evidence="2">Cytoplasm</location>
        <location evidence="2">Cytoskeleton</location>
        <location evidence="2">Spindle</location>
    </subcellularLocation>
    <subcellularLocation>
        <location evidence="1">Nucleus</location>
    </subcellularLocation>
</comment>
<protein>
    <recommendedName>
        <fullName evidence="5">DASH complex subunit SPC19</fullName>
    </recommendedName>
    <alternativeName>
        <fullName evidence="12">Outer kinetochore protein SPC19</fullName>
    </alternativeName>
</protein>
<dbReference type="GO" id="GO:0005876">
    <property type="term" value="C:spindle microtubule"/>
    <property type="evidence" value="ECO:0007669"/>
    <property type="project" value="InterPro"/>
</dbReference>
<name>A0A7C8N3W1_9PEZI</name>
<keyword evidence="13" id="KW-0175">Coiled coil</keyword>
<feature type="compositionally biased region" description="Polar residues" evidence="14">
    <location>
        <begin position="20"/>
        <end position="44"/>
    </location>
</feature>
<proteinExistence type="inferred from homology"/>
<keyword evidence="10" id="KW-0539">Nucleus</keyword>
<feature type="region of interest" description="Disordered" evidence="14">
    <location>
        <begin position="145"/>
        <end position="175"/>
    </location>
</feature>
<dbReference type="GO" id="GO:0042729">
    <property type="term" value="C:DASH complex"/>
    <property type="evidence" value="ECO:0007669"/>
    <property type="project" value="InterPro"/>
</dbReference>
<dbReference type="InParanoid" id="A0A7C8N3W1"/>
<dbReference type="PANTHER" id="PTHR28262">
    <property type="entry name" value="DASH COMPLEX SUBUNIT SPC19"/>
    <property type="match status" value="1"/>
</dbReference>
<reference evidence="15 16" key="1">
    <citation type="submission" date="2019-12" db="EMBL/GenBank/DDBJ databases">
        <title>Draft genome sequence of the ascomycete Xylaria multiplex DSM 110363.</title>
        <authorList>
            <person name="Buettner E."/>
            <person name="Kellner H."/>
        </authorList>
    </citation>
    <scope>NUCLEOTIDE SEQUENCE [LARGE SCALE GENOMIC DNA]</scope>
    <source>
        <strain evidence="15 16">DSM 110363</strain>
    </source>
</reference>
<evidence type="ECO:0000256" key="13">
    <source>
        <dbReference type="SAM" id="Coils"/>
    </source>
</evidence>
<feature type="region of interest" description="Disordered" evidence="14">
    <location>
        <begin position="331"/>
        <end position="357"/>
    </location>
</feature>
<evidence type="ECO:0000256" key="14">
    <source>
        <dbReference type="SAM" id="MobiDB-lite"/>
    </source>
</evidence>